<name>A0A9D8KDR7_9DELT</name>
<reference evidence="5" key="2">
    <citation type="submission" date="2021-01" db="EMBL/GenBank/DDBJ databases">
        <authorList>
            <person name="Hahn C.R."/>
            <person name="Youssef N.H."/>
            <person name="Elshahed M."/>
        </authorList>
    </citation>
    <scope>NUCLEOTIDE SEQUENCE</scope>
    <source>
        <strain evidence="5">Zod_Metabat.24</strain>
    </source>
</reference>
<dbReference type="InterPro" id="IPR025110">
    <property type="entry name" value="AMP-bd_C"/>
</dbReference>
<sequence length="562" mass="62692">METKMWHKSYAEGVQKSIKYEKLTISQALTRSAENYPNVVALNYMGNKITYKKLNAMVNQFARALLDLGVKKGDKIAVCLPNLPQTVITNMAIWRVGAVAVQNNPLYTERELTYQLNDSDSRMIITMALLVPRIEKIKGDTKIEKTIACHINSYLPFPKKQLFPYVRKAMYRKITPTDDLLVFKDVIKKYSPAPLEDKSKWEELSTLLYTGGTTGVSKGVMLSHENISVNVQQLLGWFPDIGPGDVKMVGTFPIFHTAGFTAIQNLNIWQAWEHIMIPRPEPKAIIDLLKSEKPNWLPGVPTIFVGLLNEPEFRNMDLTFIDGFISGAAPLATDTINDLKALTGATICEVYGLTETAPLATAGPWGGKLKPGTVGVPVADTDIKVVDIEKGKKEMKIGEPGEVIIKGPQVMMGYYKKPKETAEVMKDGWFYSGDIGTFDEDGYLTIVDRKKDMIIAGGYNIYPLEIDDILFDHPKIMEACTVGVPHGYRGETVKAFIVVKGGETLTEEEVTKYCKEKMAAYKVPKIIEFVDALPKSAVGKILRKELRARELEKAKKEKEGGK</sequence>
<organism evidence="5 6">
    <name type="scientific">Candidatus Zymogenus saltonus</name>
    <dbReference type="NCBI Taxonomy" id="2844893"/>
    <lineage>
        <taxon>Bacteria</taxon>
        <taxon>Deltaproteobacteria</taxon>
        <taxon>Candidatus Zymogenia</taxon>
        <taxon>Candidatus Zymogeniales</taxon>
        <taxon>Candidatus Zymogenaceae</taxon>
        <taxon>Candidatus Zymogenus</taxon>
    </lineage>
</organism>
<dbReference type="GO" id="GO:0016405">
    <property type="term" value="F:CoA-ligase activity"/>
    <property type="evidence" value="ECO:0007669"/>
    <property type="project" value="TreeGrafter"/>
</dbReference>
<accession>A0A9D8KDR7</accession>
<dbReference type="Pfam" id="PF13193">
    <property type="entry name" value="AMP-binding_C"/>
    <property type="match status" value="1"/>
</dbReference>
<gene>
    <name evidence="5" type="ORF">JW984_03440</name>
</gene>
<reference evidence="5" key="1">
    <citation type="journal article" date="2021" name="Environ. Microbiol.">
        <title>Genomic characterization of three novel Desulfobacterota classes expand the metabolic and phylogenetic diversity of the phylum.</title>
        <authorList>
            <person name="Murphy C.L."/>
            <person name="Biggerstaff J."/>
            <person name="Eichhorn A."/>
            <person name="Ewing E."/>
            <person name="Shahan R."/>
            <person name="Soriano D."/>
            <person name="Stewart S."/>
            <person name="VanMol K."/>
            <person name="Walker R."/>
            <person name="Walters P."/>
            <person name="Elshahed M.S."/>
            <person name="Youssef N.H."/>
        </authorList>
    </citation>
    <scope>NUCLEOTIDE SEQUENCE</scope>
    <source>
        <strain evidence="5">Zod_Metabat.24</strain>
    </source>
</reference>
<feature type="domain" description="AMP-binding enzyme C-terminal" evidence="4">
    <location>
        <begin position="465"/>
        <end position="540"/>
    </location>
</feature>
<proteinExistence type="inferred from homology"/>
<dbReference type="CDD" id="cd05936">
    <property type="entry name" value="FC-FACS_FadD_like"/>
    <property type="match status" value="1"/>
</dbReference>
<dbReference type="Gene3D" id="3.30.300.30">
    <property type="match status" value="1"/>
</dbReference>
<dbReference type="EMBL" id="JAFGIX010000017">
    <property type="protein sequence ID" value="MBN1572234.1"/>
    <property type="molecule type" value="Genomic_DNA"/>
</dbReference>
<dbReference type="InterPro" id="IPR020845">
    <property type="entry name" value="AMP-binding_CS"/>
</dbReference>
<dbReference type="PANTHER" id="PTHR24096">
    <property type="entry name" value="LONG-CHAIN-FATTY-ACID--COA LIGASE"/>
    <property type="match status" value="1"/>
</dbReference>
<dbReference type="Pfam" id="PF00501">
    <property type="entry name" value="AMP-binding"/>
    <property type="match status" value="1"/>
</dbReference>
<dbReference type="FunFam" id="3.30.300.30:FF:000008">
    <property type="entry name" value="2,3-dihydroxybenzoate-AMP ligase"/>
    <property type="match status" value="1"/>
</dbReference>
<feature type="domain" description="AMP-dependent synthetase/ligase" evidence="3">
    <location>
        <begin position="30"/>
        <end position="415"/>
    </location>
</feature>
<dbReference type="Gene3D" id="3.40.50.980">
    <property type="match status" value="2"/>
</dbReference>
<dbReference type="InterPro" id="IPR045851">
    <property type="entry name" value="AMP-bd_C_sf"/>
</dbReference>
<dbReference type="PROSITE" id="PS00455">
    <property type="entry name" value="AMP_BINDING"/>
    <property type="match status" value="1"/>
</dbReference>
<evidence type="ECO:0000256" key="1">
    <source>
        <dbReference type="ARBA" id="ARBA00006432"/>
    </source>
</evidence>
<evidence type="ECO:0000259" key="3">
    <source>
        <dbReference type="Pfam" id="PF00501"/>
    </source>
</evidence>
<protein>
    <submittedName>
        <fullName evidence="5">Long-chain fatty acid--CoA ligase</fullName>
    </submittedName>
</protein>
<dbReference type="Gene3D" id="2.30.38.10">
    <property type="entry name" value="Luciferase, Domain 3"/>
    <property type="match status" value="1"/>
</dbReference>
<dbReference type="Proteomes" id="UP000809273">
    <property type="component" value="Unassembled WGS sequence"/>
</dbReference>
<evidence type="ECO:0000256" key="2">
    <source>
        <dbReference type="ARBA" id="ARBA00022598"/>
    </source>
</evidence>
<dbReference type="AlphaFoldDB" id="A0A9D8KDR7"/>
<evidence type="ECO:0000313" key="6">
    <source>
        <dbReference type="Proteomes" id="UP000809273"/>
    </source>
</evidence>
<dbReference type="SUPFAM" id="SSF56801">
    <property type="entry name" value="Acetyl-CoA synthetase-like"/>
    <property type="match status" value="1"/>
</dbReference>
<comment type="similarity">
    <text evidence="1">Belongs to the ATP-dependent AMP-binding enzyme family.</text>
</comment>
<dbReference type="InterPro" id="IPR000873">
    <property type="entry name" value="AMP-dep_synth/lig_dom"/>
</dbReference>
<keyword evidence="2 5" id="KW-0436">Ligase</keyword>
<evidence type="ECO:0000259" key="4">
    <source>
        <dbReference type="Pfam" id="PF13193"/>
    </source>
</evidence>
<evidence type="ECO:0000313" key="5">
    <source>
        <dbReference type="EMBL" id="MBN1572234.1"/>
    </source>
</evidence>
<comment type="caution">
    <text evidence="5">The sequence shown here is derived from an EMBL/GenBank/DDBJ whole genome shotgun (WGS) entry which is preliminary data.</text>
</comment>